<dbReference type="GeneID" id="113063241"/>
<keyword evidence="2" id="KW-0862">Zinc</keyword>
<dbReference type="InterPro" id="IPR051760">
    <property type="entry name" value="KMT5A"/>
</dbReference>
<feature type="compositionally biased region" description="Acidic residues" evidence="3">
    <location>
        <begin position="310"/>
        <end position="321"/>
    </location>
</feature>
<dbReference type="SUPFAM" id="SSF82199">
    <property type="entry name" value="SET domain"/>
    <property type="match status" value="1"/>
</dbReference>
<dbReference type="Pfam" id="PF00856">
    <property type="entry name" value="SET"/>
    <property type="match status" value="1"/>
</dbReference>
<feature type="compositionally biased region" description="Low complexity" evidence="3">
    <location>
        <begin position="556"/>
        <end position="566"/>
    </location>
</feature>
<dbReference type="InterPro" id="IPR002219">
    <property type="entry name" value="PKC_DAG/PE"/>
</dbReference>
<feature type="compositionally biased region" description="Acidic residues" evidence="3">
    <location>
        <begin position="538"/>
        <end position="554"/>
    </location>
</feature>
<dbReference type="GO" id="GO:0006357">
    <property type="term" value="P:regulation of transcription by RNA polymerase II"/>
    <property type="evidence" value="ECO:0007669"/>
    <property type="project" value="TreeGrafter"/>
</dbReference>
<keyword evidence="1" id="KW-0479">Metal-binding</keyword>
<dbReference type="SUPFAM" id="SSF57889">
    <property type="entry name" value="Cysteine-rich domain"/>
    <property type="match status" value="1"/>
</dbReference>
<dbReference type="InterPro" id="IPR046349">
    <property type="entry name" value="C1-like_sf"/>
</dbReference>
<evidence type="ECO:0000256" key="1">
    <source>
        <dbReference type="ARBA" id="ARBA00022723"/>
    </source>
</evidence>
<dbReference type="SMART" id="SM00317">
    <property type="entry name" value="SET"/>
    <property type="match status" value="1"/>
</dbReference>
<evidence type="ECO:0000256" key="3">
    <source>
        <dbReference type="SAM" id="MobiDB-lite"/>
    </source>
</evidence>
<feature type="region of interest" description="Disordered" evidence="3">
    <location>
        <begin position="309"/>
        <end position="339"/>
    </location>
</feature>
<feature type="region of interest" description="Disordered" evidence="3">
    <location>
        <begin position="538"/>
        <end position="598"/>
    </location>
</feature>
<accession>A0A6P6LXS4</accession>
<evidence type="ECO:0000313" key="6">
    <source>
        <dbReference type="Proteomes" id="UP000515129"/>
    </source>
</evidence>
<dbReference type="KEGG" id="caua:113063241"/>
<dbReference type="PANTHER" id="PTHR46167:SF1">
    <property type="entry name" value="N-LYSINE METHYLTRANSFERASE KMT5A"/>
    <property type="match status" value="1"/>
</dbReference>
<dbReference type="GO" id="GO:0043516">
    <property type="term" value="P:regulation of DNA damage response, signal transduction by p53 class mediator"/>
    <property type="evidence" value="ECO:0007669"/>
    <property type="project" value="TreeGrafter"/>
</dbReference>
<feature type="domain" description="SET" evidence="5">
    <location>
        <begin position="28"/>
        <end position="149"/>
    </location>
</feature>
<dbReference type="Gene3D" id="2.170.270.10">
    <property type="entry name" value="SET domain"/>
    <property type="match status" value="1"/>
</dbReference>
<proteinExistence type="predicted"/>
<dbReference type="GO" id="GO:0005634">
    <property type="term" value="C:nucleus"/>
    <property type="evidence" value="ECO:0007669"/>
    <property type="project" value="TreeGrafter"/>
</dbReference>
<evidence type="ECO:0000256" key="2">
    <source>
        <dbReference type="ARBA" id="ARBA00022833"/>
    </source>
</evidence>
<gene>
    <name evidence="7" type="primary">LOC113063241</name>
</gene>
<evidence type="ECO:0000259" key="5">
    <source>
        <dbReference type="PROSITE" id="PS50280"/>
    </source>
</evidence>
<evidence type="ECO:0000259" key="4">
    <source>
        <dbReference type="PROSITE" id="PS50081"/>
    </source>
</evidence>
<evidence type="ECO:0000313" key="7">
    <source>
        <dbReference type="RefSeq" id="XP_026089274.1"/>
    </source>
</evidence>
<dbReference type="RefSeq" id="XP_026089274.1">
    <property type="nucleotide sequence ID" value="XM_026233489.1"/>
</dbReference>
<dbReference type="OrthoDB" id="5560686at2759"/>
<dbReference type="GO" id="GO:0042799">
    <property type="term" value="F:histone H4K20 methyltransferase activity"/>
    <property type="evidence" value="ECO:0007669"/>
    <property type="project" value="TreeGrafter"/>
</dbReference>
<feature type="domain" description="Phorbol-ester/DAG-type" evidence="4">
    <location>
        <begin position="251"/>
        <end position="307"/>
    </location>
</feature>
<dbReference type="PROSITE" id="PS50280">
    <property type="entry name" value="SET"/>
    <property type="match status" value="1"/>
</dbReference>
<keyword evidence="6" id="KW-1185">Reference proteome</keyword>
<dbReference type="InterPro" id="IPR046341">
    <property type="entry name" value="SET_dom_sf"/>
</dbReference>
<dbReference type="AlphaFoldDB" id="A0A6P6LXS4"/>
<dbReference type="PANTHER" id="PTHR46167">
    <property type="entry name" value="N-LYSINE METHYLTRANSFERASE KMT5A"/>
    <property type="match status" value="1"/>
</dbReference>
<dbReference type="Proteomes" id="UP000515129">
    <property type="component" value="Chromosome 45"/>
</dbReference>
<dbReference type="GO" id="GO:0005700">
    <property type="term" value="C:polytene chromosome"/>
    <property type="evidence" value="ECO:0007669"/>
    <property type="project" value="TreeGrafter"/>
</dbReference>
<reference evidence="7" key="1">
    <citation type="submission" date="2025-08" db="UniProtKB">
        <authorList>
            <consortium name="RefSeq"/>
        </authorList>
    </citation>
    <scope>IDENTIFICATION</scope>
    <source>
        <strain evidence="7">Wakin</strain>
        <tissue evidence="7">Muscle</tissue>
    </source>
</reference>
<sequence>MAEGVRRRRKLKPVEEAIQFSLEQKDKNGLEGRFISHLKGRGVFSCTDFEKGDFLLEYRGDLISKEECERRQRIYHDALKVFMFEFRYNGKLLCVDAARDDGSLGRLVNDDHINPNSRMKTIRVDGKPHLCLFATRSICPGEEITYDYGDSEWPWRCTTLSVVEPSTLEVNTLSQSEDTDVEKLKVVSDQSELDFSICAASEGLEKVTLKKDRLLLDDQDCVEKMSPVKEHVLNEEQSFCAPVEGVKEVCRHVVVTSAISSMDKCAECVGPVAALKWIGLRCKLCSSFWHKSCYLKLHEWDGRRSSCEVSSEEDELSDEDYIPQSESDHQSDSSDELTTRPARYDQAKLLDIQEAASSKFSEHLRSDVTTLNVSKGKGKGVLKVMEAASVYDESDLMCHEEQFTDFETDSESDFPRKQGSVVCRSTDVLMSSPQSHNSKLLNSKSTVTLREERERSMAGGDHCVQSPKISCSANRKNYCYICGKPQSKLARHLKTHMAEVEVVQALSKLLLAMEKGCLPNLQGKSLDDIEIEDEIIMTDSDDSDPEESESDDEALAGAAGNSSNAGVQKMPIESTTELPEESESEAETENPRRGQKVSWSNAEVTAVMKHFEGHIAKGKLATLTECQQCKSAEDPVLVRRSAQNIRDFVRNRGISLKRKTQSK</sequence>
<dbReference type="PROSITE" id="PS50081">
    <property type="entry name" value="ZF_DAG_PE_2"/>
    <property type="match status" value="1"/>
</dbReference>
<dbReference type="GO" id="GO:0046872">
    <property type="term" value="F:metal ion binding"/>
    <property type="evidence" value="ECO:0007669"/>
    <property type="project" value="UniProtKB-KW"/>
</dbReference>
<protein>
    <submittedName>
        <fullName evidence="7">Uncharacterized protein LOC113063241</fullName>
    </submittedName>
</protein>
<organism evidence="6 7">
    <name type="scientific">Carassius auratus</name>
    <name type="common">Goldfish</name>
    <dbReference type="NCBI Taxonomy" id="7957"/>
    <lineage>
        <taxon>Eukaryota</taxon>
        <taxon>Metazoa</taxon>
        <taxon>Chordata</taxon>
        <taxon>Craniata</taxon>
        <taxon>Vertebrata</taxon>
        <taxon>Euteleostomi</taxon>
        <taxon>Actinopterygii</taxon>
        <taxon>Neopterygii</taxon>
        <taxon>Teleostei</taxon>
        <taxon>Ostariophysi</taxon>
        <taxon>Cypriniformes</taxon>
        <taxon>Cyprinidae</taxon>
        <taxon>Cyprininae</taxon>
        <taxon>Carassius</taxon>
    </lineage>
</organism>
<dbReference type="InterPro" id="IPR001214">
    <property type="entry name" value="SET_dom"/>
</dbReference>
<name>A0A6P6LXS4_CARAU</name>
<feature type="compositionally biased region" description="Acidic residues" evidence="3">
    <location>
        <begin position="578"/>
        <end position="588"/>
    </location>
</feature>